<geneLocation type="mitochondrion" evidence="20"/>
<evidence type="ECO:0000256" key="16">
    <source>
        <dbReference type="RuleBase" id="RU003404"/>
    </source>
</evidence>
<keyword evidence="12 16" id="KW-0830">Ubiquinone</keyword>
<feature type="transmembrane region" description="Helical" evidence="16">
    <location>
        <begin position="403"/>
        <end position="424"/>
    </location>
</feature>
<evidence type="ECO:0000256" key="9">
    <source>
        <dbReference type="ARBA" id="ARBA00022982"/>
    </source>
</evidence>
<keyword evidence="9" id="KW-0249">Electron transport</keyword>
<evidence type="ECO:0000256" key="13">
    <source>
        <dbReference type="ARBA" id="ARBA00023128"/>
    </source>
</evidence>
<feature type="transmembrane region" description="Helical" evidence="16">
    <location>
        <begin position="364"/>
        <end position="383"/>
    </location>
</feature>
<dbReference type="GO" id="GO:0008137">
    <property type="term" value="F:NADH dehydrogenase (ubiquinone) activity"/>
    <property type="evidence" value="ECO:0007669"/>
    <property type="project" value="UniProtKB-EC"/>
</dbReference>
<evidence type="ECO:0000259" key="19">
    <source>
        <dbReference type="Pfam" id="PF06455"/>
    </source>
</evidence>
<feature type="transmembrane region" description="Helical" evidence="16">
    <location>
        <begin position="241"/>
        <end position="263"/>
    </location>
</feature>
<dbReference type="EMBL" id="KY419887">
    <property type="protein sequence ID" value="AQX44477.1"/>
    <property type="molecule type" value="Genomic_DNA"/>
</dbReference>
<evidence type="ECO:0000256" key="1">
    <source>
        <dbReference type="ARBA" id="ARBA00004448"/>
    </source>
</evidence>
<comment type="subcellular location">
    <subcellularLocation>
        <location evidence="1">Mitochondrion inner membrane</location>
        <topology evidence="1">Multi-pass membrane protein</topology>
    </subcellularLocation>
</comment>
<comment type="function">
    <text evidence="16">Core subunit of the mitochondrial membrane respiratory chain NADH dehydrogenase (Complex I) which catalyzes electron transfer from NADH through the respiratory chain, using ubiquinone as an electron acceptor. Essential for the catalytic activity and assembly of complex I.</text>
</comment>
<dbReference type="Pfam" id="PF06455">
    <property type="entry name" value="NADH5_C"/>
    <property type="match status" value="1"/>
</dbReference>
<evidence type="ECO:0000313" key="20">
    <source>
        <dbReference type="EMBL" id="AQX44477.1"/>
    </source>
</evidence>
<evidence type="ECO:0000259" key="18">
    <source>
        <dbReference type="Pfam" id="PF00662"/>
    </source>
</evidence>
<evidence type="ECO:0000256" key="8">
    <source>
        <dbReference type="ARBA" id="ARBA00022967"/>
    </source>
</evidence>
<feature type="transmembrane region" description="Helical" evidence="16">
    <location>
        <begin position="484"/>
        <end position="506"/>
    </location>
</feature>
<feature type="transmembrane region" description="Helical" evidence="16">
    <location>
        <begin position="83"/>
        <end position="103"/>
    </location>
</feature>
<dbReference type="AlphaFoldDB" id="A0A343BS44"/>
<keyword evidence="13 16" id="KW-0496">Mitochondrion</keyword>
<evidence type="ECO:0000256" key="7">
    <source>
        <dbReference type="ARBA" id="ARBA00022792"/>
    </source>
</evidence>
<feature type="domain" description="NADH dehydrogenase subunit 5 C-terminal" evidence="19">
    <location>
        <begin position="418"/>
        <end position="596"/>
    </location>
</feature>
<reference evidence="20" key="1">
    <citation type="journal article" date="2017" name="Mitochondrial DNA Part B Resour">
        <title>Sequencing and analysis of the complete mitochondrial genome of Hyla suweonensis (Anura: Hylidae).</title>
        <authorList>
            <person name="Lee M.-Y."/>
            <person name="Jeon H.S."/>
            <person name="Min M.-S."/>
            <person name="An J."/>
        </authorList>
    </citation>
    <scope>NUCLEOTIDE SEQUENCE</scope>
</reference>
<keyword evidence="6 16" id="KW-0812">Transmembrane</keyword>
<keyword evidence="10 16" id="KW-1133">Transmembrane helix</keyword>
<evidence type="ECO:0000256" key="14">
    <source>
        <dbReference type="ARBA" id="ARBA00023136"/>
    </source>
</evidence>
<evidence type="ECO:0000256" key="6">
    <source>
        <dbReference type="ARBA" id="ARBA00022692"/>
    </source>
</evidence>
<dbReference type="GO" id="GO:0005743">
    <property type="term" value="C:mitochondrial inner membrane"/>
    <property type="evidence" value="ECO:0007669"/>
    <property type="project" value="UniProtKB-SubCell"/>
</dbReference>
<dbReference type="Pfam" id="PF00361">
    <property type="entry name" value="Proton_antipo_M"/>
    <property type="match status" value="1"/>
</dbReference>
<evidence type="ECO:0000256" key="4">
    <source>
        <dbReference type="ARBA" id="ARBA00022448"/>
    </source>
</evidence>
<evidence type="ECO:0000256" key="5">
    <source>
        <dbReference type="ARBA" id="ARBA00022660"/>
    </source>
</evidence>
<dbReference type="PRINTS" id="PR01434">
    <property type="entry name" value="NADHDHGNASE5"/>
</dbReference>
<feature type="transmembrane region" description="Helical" evidence="16">
    <location>
        <begin position="170"/>
        <end position="188"/>
    </location>
</feature>
<evidence type="ECO:0000256" key="12">
    <source>
        <dbReference type="ARBA" id="ARBA00023075"/>
    </source>
</evidence>
<dbReference type="InterPro" id="IPR003945">
    <property type="entry name" value="NU5C-like"/>
</dbReference>
<evidence type="ECO:0000256" key="2">
    <source>
        <dbReference type="ARBA" id="ARBA00012944"/>
    </source>
</evidence>
<feature type="domain" description="NADH:quinone oxidoreductase/Mrp antiporter transmembrane" evidence="17">
    <location>
        <begin position="132"/>
        <end position="413"/>
    </location>
</feature>
<evidence type="ECO:0000256" key="10">
    <source>
        <dbReference type="ARBA" id="ARBA00022989"/>
    </source>
</evidence>
<dbReference type="InterPro" id="IPR018393">
    <property type="entry name" value="NADHpl_OxRdtase_5_subgr"/>
</dbReference>
<protein>
    <recommendedName>
        <fullName evidence="3 16">NADH-ubiquinone oxidoreductase chain 5</fullName>
        <ecNumber evidence="2 16">7.1.1.2</ecNumber>
    </recommendedName>
</protein>
<comment type="similarity">
    <text evidence="16">Belongs to the complex I subunit 5 family.</text>
</comment>
<feature type="transmembrane region" description="Helical" evidence="16">
    <location>
        <begin position="453"/>
        <end position="472"/>
    </location>
</feature>
<feature type="domain" description="NADH-Ubiquinone oxidoreductase (complex I) chain 5 N-terminal" evidence="18">
    <location>
        <begin position="66"/>
        <end position="116"/>
    </location>
</feature>
<feature type="transmembrane region" description="Helical" evidence="16">
    <location>
        <begin position="115"/>
        <end position="133"/>
    </location>
</feature>
<organism evidence="20">
    <name type="scientific">Dryophytes suweonensis</name>
    <name type="common">Suweon treefrog</name>
    <dbReference type="NCBI Taxonomy" id="1926317"/>
    <lineage>
        <taxon>Eukaryota</taxon>
        <taxon>Metazoa</taxon>
        <taxon>Chordata</taxon>
        <taxon>Craniata</taxon>
        <taxon>Vertebrata</taxon>
        <taxon>Euteleostomi</taxon>
        <taxon>Amphibia</taxon>
        <taxon>Batrachia</taxon>
        <taxon>Anura</taxon>
        <taxon>Neobatrachia</taxon>
        <taxon>Hyloidea</taxon>
        <taxon>Hylidae</taxon>
        <taxon>Hylinae</taxon>
        <taxon>Hylini</taxon>
        <taxon>Dryophytes</taxon>
    </lineage>
</organism>
<dbReference type="PANTHER" id="PTHR42829">
    <property type="entry name" value="NADH-UBIQUINONE OXIDOREDUCTASE CHAIN 5"/>
    <property type="match status" value="1"/>
</dbReference>
<dbReference type="PANTHER" id="PTHR42829:SF2">
    <property type="entry name" value="NADH-UBIQUINONE OXIDOREDUCTASE CHAIN 5"/>
    <property type="match status" value="1"/>
</dbReference>
<comment type="catalytic activity">
    <reaction evidence="15 16">
        <text>a ubiquinone + NADH + 5 H(+)(in) = a ubiquinol + NAD(+) + 4 H(+)(out)</text>
        <dbReference type="Rhea" id="RHEA:29091"/>
        <dbReference type="Rhea" id="RHEA-COMP:9565"/>
        <dbReference type="Rhea" id="RHEA-COMP:9566"/>
        <dbReference type="ChEBI" id="CHEBI:15378"/>
        <dbReference type="ChEBI" id="CHEBI:16389"/>
        <dbReference type="ChEBI" id="CHEBI:17976"/>
        <dbReference type="ChEBI" id="CHEBI:57540"/>
        <dbReference type="ChEBI" id="CHEBI:57945"/>
        <dbReference type="EC" id="7.1.1.2"/>
    </reaction>
</comment>
<gene>
    <name evidence="20" type="primary">ND5</name>
</gene>
<dbReference type="EC" id="7.1.1.2" evidence="2 16"/>
<feature type="transmembrane region" description="Helical" evidence="16">
    <location>
        <begin position="6"/>
        <end position="24"/>
    </location>
</feature>
<feature type="transmembrane region" description="Helical" evidence="16">
    <location>
        <begin position="269"/>
        <end position="290"/>
    </location>
</feature>
<proteinExistence type="inferred from homology"/>
<dbReference type="InterPro" id="IPR010934">
    <property type="entry name" value="NADH_DH_su5_C"/>
</dbReference>
<dbReference type="InterPro" id="IPR001750">
    <property type="entry name" value="ND/Mrp_TM"/>
</dbReference>
<keyword evidence="14 16" id="KW-0472">Membrane</keyword>
<accession>A0A343BS44</accession>
<dbReference type="GO" id="GO:0003954">
    <property type="term" value="F:NADH dehydrogenase activity"/>
    <property type="evidence" value="ECO:0007669"/>
    <property type="project" value="TreeGrafter"/>
</dbReference>
<keyword evidence="5" id="KW-0679">Respiratory chain</keyword>
<dbReference type="GO" id="GO:0042773">
    <property type="term" value="P:ATP synthesis coupled electron transport"/>
    <property type="evidence" value="ECO:0007669"/>
    <property type="project" value="InterPro"/>
</dbReference>
<dbReference type="GO" id="GO:0015990">
    <property type="term" value="P:electron transport coupled proton transport"/>
    <property type="evidence" value="ECO:0007669"/>
    <property type="project" value="TreeGrafter"/>
</dbReference>
<keyword evidence="8" id="KW-1278">Translocase</keyword>
<feature type="transmembrane region" description="Helical" evidence="16">
    <location>
        <begin position="581"/>
        <end position="599"/>
    </location>
</feature>
<dbReference type="Pfam" id="PF00662">
    <property type="entry name" value="Proton_antipo_N"/>
    <property type="match status" value="1"/>
</dbReference>
<evidence type="ECO:0000259" key="17">
    <source>
        <dbReference type="Pfam" id="PF00361"/>
    </source>
</evidence>
<feature type="transmembrane region" description="Helical" evidence="16">
    <location>
        <begin position="36"/>
        <end position="53"/>
    </location>
</feature>
<sequence length="600" mass="66167">MNLLMTPLSSYILSMLILIIPLLSPNSSNFHFKTKTAVKTAFFISTIPLLLMINETAETVSISWKWFNILSTPFNISIQLDHYSIIFIPIALMVTWSIVEYSLWYMHSDIKIQLFFKYLLIFLLAMMLLVSAGNFLMLFIGWEGVGIMSYLLIGWYFTRSNAGAAALQAVLYNRIGDIGFLFALFWLISSHDSVDLNFIFSVGHPTPLLLAFIIAAASKSAQFGLHPWLASAMEGPTPVSALLHSSTMVVAGVFLLIRIHPMIESNQTALTTCLCLGAISTAFAATCALTQNDVKKIIAYSTSSQLGLMVVAIGLNMPHLAFFHICTHAFFKAMLFLCSGSIIHNLNDEQDIRKMGGLQKTLPFTTSCVSVGSLALMGTPYLAGFFSKDAIIEAINTSNVNAWALTLTIIATSFTAVYSLRVIYFASMVHPRFNVIVSINENNPTIINPIKRLAFGSVIAGLIINQIITPTSPMTMTMPPHLKLAALVVSVLGFIIALDLASISWTKTPQKSNLSKSINTSFYPLLLHRLIPSSTLNFSLRTSSHLIDTLWLEKVGPKGLAELQLPPITKNQEIQQGLIKVYLSIFIFSTLMCLIILQLV</sequence>
<keyword evidence="11 16" id="KW-0520">NAD</keyword>
<evidence type="ECO:0000256" key="11">
    <source>
        <dbReference type="ARBA" id="ARBA00023027"/>
    </source>
</evidence>
<dbReference type="InterPro" id="IPR001516">
    <property type="entry name" value="Proton_antipo_N"/>
</dbReference>
<evidence type="ECO:0000256" key="3">
    <source>
        <dbReference type="ARBA" id="ARBA00021096"/>
    </source>
</evidence>
<keyword evidence="4 16" id="KW-0813">Transport</keyword>
<keyword evidence="7" id="KW-0999">Mitochondrion inner membrane</keyword>
<name>A0A343BS44_9NEOB</name>
<evidence type="ECO:0000256" key="15">
    <source>
        <dbReference type="ARBA" id="ARBA00049551"/>
    </source>
</evidence>
<dbReference type="NCBIfam" id="TIGR01974">
    <property type="entry name" value="NDH_I_L"/>
    <property type="match status" value="1"/>
</dbReference>